<accession>A0ABD2Z378</accession>
<reference evidence="2 3" key="1">
    <citation type="submission" date="2024-11" db="EMBL/GenBank/DDBJ databases">
        <title>A near-complete genome assembly of Cinchona calisaya.</title>
        <authorList>
            <person name="Lian D.C."/>
            <person name="Zhao X.W."/>
            <person name="Wei L."/>
        </authorList>
    </citation>
    <scope>NUCLEOTIDE SEQUENCE [LARGE SCALE GENOMIC DNA]</scope>
    <source>
        <tissue evidence="2">Nenye</tissue>
    </source>
</reference>
<evidence type="ECO:0000313" key="3">
    <source>
        <dbReference type="Proteomes" id="UP001630127"/>
    </source>
</evidence>
<feature type="compositionally biased region" description="Basic residues" evidence="1">
    <location>
        <begin position="41"/>
        <end position="53"/>
    </location>
</feature>
<proteinExistence type="predicted"/>
<dbReference type="AlphaFoldDB" id="A0ABD2Z378"/>
<organism evidence="2 3">
    <name type="scientific">Cinchona calisaya</name>
    <dbReference type="NCBI Taxonomy" id="153742"/>
    <lineage>
        <taxon>Eukaryota</taxon>
        <taxon>Viridiplantae</taxon>
        <taxon>Streptophyta</taxon>
        <taxon>Embryophyta</taxon>
        <taxon>Tracheophyta</taxon>
        <taxon>Spermatophyta</taxon>
        <taxon>Magnoliopsida</taxon>
        <taxon>eudicotyledons</taxon>
        <taxon>Gunneridae</taxon>
        <taxon>Pentapetalae</taxon>
        <taxon>asterids</taxon>
        <taxon>lamiids</taxon>
        <taxon>Gentianales</taxon>
        <taxon>Rubiaceae</taxon>
        <taxon>Cinchonoideae</taxon>
        <taxon>Cinchoneae</taxon>
        <taxon>Cinchona</taxon>
    </lineage>
</organism>
<evidence type="ECO:0000313" key="2">
    <source>
        <dbReference type="EMBL" id="KAL3513563.1"/>
    </source>
</evidence>
<feature type="region of interest" description="Disordered" evidence="1">
    <location>
        <begin position="41"/>
        <end position="72"/>
    </location>
</feature>
<dbReference type="EMBL" id="JBJUIK010000011">
    <property type="protein sequence ID" value="KAL3513563.1"/>
    <property type="molecule type" value="Genomic_DNA"/>
</dbReference>
<dbReference type="Proteomes" id="UP001630127">
    <property type="component" value="Unassembled WGS sequence"/>
</dbReference>
<gene>
    <name evidence="2" type="ORF">ACH5RR_026280</name>
</gene>
<comment type="caution">
    <text evidence="2">The sequence shown here is derived from an EMBL/GenBank/DDBJ whole genome shotgun (WGS) entry which is preliminary data.</text>
</comment>
<evidence type="ECO:0000256" key="1">
    <source>
        <dbReference type="SAM" id="MobiDB-lite"/>
    </source>
</evidence>
<protein>
    <submittedName>
        <fullName evidence="2">Uncharacterized protein</fullName>
    </submittedName>
</protein>
<keyword evidence="3" id="KW-1185">Reference proteome</keyword>
<sequence length="195" mass="21497">MVDARLQHEEVNFVLPSANTDASNLMETSISASGIKFKGIKRKSKTKSGKRLRSALEKATKRKRPTNKTSSSNVATLTLLELHNQQPIEDAIDIASNNSTVLFPRLYHGQASSIELSLNESVQFHGVSFTQPDTFTKAQQLHVFGGSIVNNLDNECGNIALATRRIAMARVVVVFLAPVTYFTSYNWSKDINDGN</sequence>
<name>A0ABD2Z378_9GENT</name>